<feature type="transmembrane region" description="Helical" evidence="1">
    <location>
        <begin position="131"/>
        <end position="154"/>
    </location>
</feature>
<dbReference type="PANTHER" id="PTHR38454">
    <property type="entry name" value="INTEGRAL MEMBRANE PROTEIN-RELATED"/>
    <property type="match status" value="1"/>
</dbReference>
<reference evidence="2 3" key="1">
    <citation type="journal article" date="2016" name="Nat. Commun.">
        <title>Thousands of microbial genomes shed light on interconnected biogeochemical processes in an aquifer system.</title>
        <authorList>
            <person name="Anantharaman K."/>
            <person name="Brown C.T."/>
            <person name="Hug L.A."/>
            <person name="Sharon I."/>
            <person name="Castelle C.J."/>
            <person name="Probst A.J."/>
            <person name="Thomas B.C."/>
            <person name="Singh A."/>
            <person name="Wilkins M.J."/>
            <person name="Karaoz U."/>
            <person name="Brodie E.L."/>
            <person name="Williams K.H."/>
            <person name="Hubbard S.S."/>
            <person name="Banfield J.F."/>
        </authorList>
    </citation>
    <scope>NUCLEOTIDE SEQUENCE [LARGE SCALE GENOMIC DNA]</scope>
</reference>
<keyword evidence="1" id="KW-1133">Transmembrane helix</keyword>
<accession>A0A1F5YN02</accession>
<feature type="transmembrane region" description="Helical" evidence="1">
    <location>
        <begin position="415"/>
        <end position="438"/>
    </location>
</feature>
<keyword evidence="1" id="KW-0472">Membrane</keyword>
<gene>
    <name evidence="2" type="ORF">A2Z33_02960</name>
</gene>
<feature type="transmembrane region" description="Helical" evidence="1">
    <location>
        <begin position="754"/>
        <end position="773"/>
    </location>
</feature>
<feature type="transmembrane region" description="Helical" evidence="1">
    <location>
        <begin position="166"/>
        <end position="188"/>
    </location>
</feature>
<evidence type="ECO:0000313" key="3">
    <source>
        <dbReference type="Proteomes" id="UP000178448"/>
    </source>
</evidence>
<feature type="transmembrane region" description="Helical" evidence="1">
    <location>
        <begin position="251"/>
        <end position="271"/>
    </location>
</feature>
<sequence>MGKTAGKNRLKKITGRLMPAILPAVLIAGAWLFFARPYLTAGLIPFPGDYLVSFFPPWNAAYGMPVKNAAMPDIITQIYPWKTLTMEAWKSGQIPLWNPYAFSGTPHAANYQSAVFSPLNLLYGVLPMADAWSISVLLQPILAAVFMFMFLRSLGISGWSGATGSLAFMFSGFLVGWMGYATLGYALLFLPLSLYGVRRYLDTGRPAAALLVTAAISLSLLSGHFQISIYTVIFSLAYILYAGRNSGWRTLAILLLHAAGGIGIAAPQLFLTYRAFADSTRSASAVPREIIPWQYLVTLFAPDFYGNPVTRNDWFGHYAEWASSIGTIPLVLVFTGGMLGTVRRYRFFWAAAFLALFLAYDTPLSALLFILKLPVLSSSAAGRIIGIMSFSLAVLAAAGMDAVRASGRNDLGKFVRIAVAATLMLLVIWSVVTVFPVFSPERTHIALRNLVLPTILTVACLTALIAGAVRVPKSWITVTLCIVAALELLRFSLKWMPYAPRSLLYPETGVLKFLRARAGNDRIFGNIGSEVGTTFRLQLIEGYDALYQGRYGQFINSASAGRPDPGGRSVVSFDKHGTYRDRMMSLLGVRYLIHRLSDGRSVWAYPYWDYPAGVFTQVYRDDQYWVYEYKDALPRASLMSDFVLRHTDQEIVGLLLSADFPYRDAVILETDPGLQPEAGPGSASITQYSPNSVTVTTQSDADKILLLSDTYDTGWRASIDGRQTPVLRADYDLRAVAVPAGRHTVEFKYLPEEFLAGSALAAATAVLLTGYHLRRAYANRHR</sequence>
<dbReference type="AlphaFoldDB" id="A0A1F5YN02"/>
<dbReference type="Pfam" id="PF09586">
    <property type="entry name" value="YfhO"/>
    <property type="match status" value="2"/>
</dbReference>
<dbReference type="Proteomes" id="UP000178448">
    <property type="component" value="Unassembled WGS sequence"/>
</dbReference>
<organism evidence="2 3">
    <name type="scientific">Candidatus Gottesmanbacteria bacterium RBG_16_52_11</name>
    <dbReference type="NCBI Taxonomy" id="1798374"/>
    <lineage>
        <taxon>Bacteria</taxon>
        <taxon>Candidatus Gottesmaniibacteriota</taxon>
    </lineage>
</organism>
<feature type="transmembrane region" description="Helical" evidence="1">
    <location>
        <begin position="383"/>
        <end position="403"/>
    </location>
</feature>
<protein>
    <recommendedName>
        <fullName evidence="4">Membrane protein 6-pyruvoyl-tetrahydropterin synthase-related domain-containing protein</fullName>
    </recommendedName>
</protein>
<feature type="transmembrane region" description="Helical" evidence="1">
    <location>
        <begin position="208"/>
        <end position="239"/>
    </location>
</feature>
<evidence type="ECO:0000313" key="2">
    <source>
        <dbReference type="EMBL" id="OGG01347.1"/>
    </source>
</evidence>
<dbReference type="STRING" id="1798374.A2Z33_02960"/>
<dbReference type="EMBL" id="MFJD01000017">
    <property type="protein sequence ID" value="OGG01347.1"/>
    <property type="molecule type" value="Genomic_DNA"/>
</dbReference>
<evidence type="ECO:0008006" key="4">
    <source>
        <dbReference type="Google" id="ProtNLM"/>
    </source>
</evidence>
<comment type="caution">
    <text evidence="2">The sequence shown here is derived from an EMBL/GenBank/DDBJ whole genome shotgun (WGS) entry which is preliminary data.</text>
</comment>
<name>A0A1F5YN02_9BACT</name>
<feature type="transmembrane region" description="Helical" evidence="1">
    <location>
        <begin position="475"/>
        <end position="493"/>
    </location>
</feature>
<proteinExistence type="predicted"/>
<feature type="transmembrane region" description="Helical" evidence="1">
    <location>
        <begin position="321"/>
        <end position="340"/>
    </location>
</feature>
<feature type="transmembrane region" description="Helical" evidence="1">
    <location>
        <begin position="347"/>
        <end position="371"/>
    </location>
</feature>
<evidence type="ECO:0000256" key="1">
    <source>
        <dbReference type="SAM" id="Phobius"/>
    </source>
</evidence>
<keyword evidence="1" id="KW-0812">Transmembrane</keyword>
<feature type="transmembrane region" description="Helical" evidence="1">
    <location>
        <begin position="450"/>
        <end position="468"/>
    </location>
</feature>
<dbReference type="PANTHER" id="PTHR38454:SF1">
    <property type="entry name" value="INTEGRAL MEMBRANE PROTEIN"/>
    <property type="match status" value="1"/>
</dbReference>
<dbReference type="InterPro" id="IPR018580">
    <property type="entry name" value="Uncharacterised_YfhO"/>
</dbReference>
<feature type="transmembrane region" description="Helical" evidence="1">
    <location>
        <begin position="20"/>
        <end position="39"/>
    </location>
</feature>